<feature type="compositionally biased region" description="Low complexity" evidence="1">
    <location>
        <begin position="278"/>
        <end position="288"/>
    </location>
</feature>
<protein>
    <submittedName>
        <fullName evidence="2">Uncharacterized protein</fullName>
    </submittedName>
</protein>
<feature type="compositionally biased region" description="Polar residues" evidence="1">
    <location>
        <begin position="1"/>
        <end position="14"/>
    </location>
</feature>
<feature type="compositionally biased region" description="Basic and acidic residues" evidence="1">
    <location>
        <begin position="605"/>
        <end position="620"/>
    </location>
</feature>
<organism evidence="2 3">
    <name type="scientific">Leishmania utingensis</name>
    <dbReference type="NCBI Taxonomy" id="653362"/>
    <lineage>
        <taxon>Eukaryota</taxon>
        <taxon>Discoba</taxon>
        <taxon>Euglenozoa</taxon>
        <taxon>Kinetoplastea</taxon>
        <taxon>Metakinetoplastina</taxon>
        <taxon>Trypanosomatida</taxon>
        <taxon>Trypanosomatidae</taxon>
        <taxon>Leishmaniinae</taxon>
        <taxon>Leishmania</taxon>
    </lineage>
</organism>
<feature type="compositionally biased region" description="Polar residues" evidence="1">
    <location>
        <begin position="885"/>
        <end position="903"/>
    </location>
</feature>
<feature type="region of interest" description="Disordered" evidence="1">
    <location>
        <begin position="1204"/>
        <end position="1239"/>
    </location>
</feature>
<feature type="compositionally biased region" description="Basic residues" evidence="1">
    <location>
        <begin position="1149"/>
        <end position="1159"/>
    </location>
</feature>
<feature type="compositionally biased region" description="Basic and acidic residues" evidence="1">
    <location>
        <begin position="261"/>
        <end position="271"/>
    </location>
</feature>
<gene>
    <name evidence="2" type="ORF">Q4I30_004215</name>
</gene>
<feature type="compositionally biased region" description="Acidic residues" evidence="1">
    <location>
        <begin position="909"/>
        <end position="918"/>
    </location>
</feature>
<feature type="compositionally biased region" description="Low complexity" evidence="1">
    <location>
        <begin position="1314"/>
        <end position="1326"/>
    </location>
</feature>
<feature type="region of interest" description="Disordered" evidence="1">
    <location>
        <begin position="1314"/>
        <end position="1390"/>
    </location>
</feature>
<feature type="region of interest" description="Disordered" evidence="1">
    <location>
        <begin position="1148"/>
        <end position="1171"/>
    </location>
</feature>
<dbReference type="Proteomes" id="UP001482455">
    <property type="component" value="Unassembled WGS sequence"/>
</dbReference>
<proteinExistence type="predicted"/>
<feature type="compositionally biased region" description="Basic residues" evidence="1">
    <location>
        <begin position="980"/>
        <end position="999"/>
    </location>
</feature>
<feature type="compositionally biased region" description="Low complexity" evidence="1">
    <location>
        <begin position="1374"/>
        <end position="1388"/>
    </location>
</feature>
<feature type="region of interest" description="Disordered" evidence="1">
    <location>
        <begin position="388"/>
        <end position="510"/>
    </location>
</feature>
<feature type="region of interest" description="Disordered" evidence="1">
    <location>
        <begin position="523"/>
        <end position="921"/>
    </location>
</feature>
<keyword evidence="3" id="KW-1185">Reference proteome</keyword>
<sequence length="1722" mass="180836">MTSLNFSNATQASRGGNAAAMPPPGAHLMMAPPPSGGNPFAAAPPGFRGKVPPGQMPTMAGKPKIVMRPPSAAEGGQPLAANLPLNRPVSQETIASHPGPPGRGLTGSPRPPPQFALVNGKKIMVPPGTKLQMGNPGLNLASSATAAAAPPQAMMHGKKILMMPPGQGLATSRRPSFTTSPPPGGMTGRGAAAAASGRGGPSPFHPNPGQSLVRPPMQVTASPSPRPQPTTEAAAGATGHKPSLLQSLTSAFSFLKRGSDVDKEREVEARQHNAIALQQQQQQQQQRQTPPGPAVRGKGAAVGPSRALMPNSHHPSPSPARQPSPKQQPAHPPLLMSGMKKMMIGQPPALLCGKSPPLMSPSKSGNVSGGAAAATRAPIRIPPAQMMAIKRPPGGGGHVVGTKKAIMNPPPPATVRSRANSLERPPLGASRSSSVASVSLPGARLASSPQLPLQPRPSPMGLRPVKRILESPLPHAQLIPAPSQQQPQRRPRSVSASPTPMSVPSSPFTVAPPEVAAAATVLRVPSSTVFKEEQLPSAGIRSPRRRHWQLGESSEDSDSDGAGAGGGDGGAHASAQVEAASHSHIASDLRSSSSIRNADGVVGSDRARENTVEEKEKALQEDDNALLPESSSPSLPRQVTEQETEDHSLHHGDDDYNNDTHPSTDALTSKPEAAGAAATVASPSSSMRHNGNKKGPASTTLVPVRKTATSEARIAAAAAKRRQEEERQGHEAARKDGLVSKKRQSAQPKSVPPAAHASRTQSTAAARVARESPSPQEVEEEDNTQKPSNLEPSSHSTTSTLSRRTPLSVSDDSDSVLGAVKGPRSPARGGVRTAGDGGSPASPGSVSMPSRKRIGKSAHFDPADTPRNEQRQRQLRRPRSKLRICSQNTRRSTSKRGNGNVNGDHSDAADEEEDESGLEELTSSDLYRLAKFLRDSSAGTMGAGIDDLQRRDRRRRSLLRGDNGSDRDADADSSDDTSGRLRHRGRQRRQQHSTGKRRSALPLSTVGIPWRYTGSRRSLGPFASPPPVRRPLGYINVGGGRYARVGGSPYANSRGRPRATSVEVVPLDTTNTRALLSRAGAYGSCSPFSDQRNRRPSALVDAGHRAVASELKASALLDSKQASSSRGGGRALAPYYSREQRQLFGCHSSVHHPHTRSGRSHSGLGLDDTMSSAAESQHPYCVSTSALLPAMQSMIPLRGGAAATYEPHEQQRGRSSSLPDPLPRAADQPYNLPQHLPQSRSTVAATGPIGLLIPDMYKVDSALEPSAYTPVAARANDAAGPVRPASLGRSSSDQLYDLPPALSLHVLSAEAAAAARSRSVTSSRKSNIGGDEAETRSAAAPVVPSLIPTDLSPALSTQSQGLGSHLRTSSPRTQQQWQPWQEQNDVQQTNSGTAASNLRRVGGVTAVAAHPEVHPTYADPNNACRPPSRKKETVYLSKATIARLSTPQGCRGSLGRGSAAAISPISRRSHGGGGGNSSVVAQTCSRWLDELLASTTVTTTGVRTGWGVGGGEDATGAANAIPVVDLRREFKPYIVDSGAGGRGSPSNVRTAFQSLRNIGATDYTNEFTGSRARPHVPVISFKHMIGAHSATGSPPRMGGAATVKTVSGVSDGLPFRAYSSIRVHDPTRKSPWALAPEREGLDVLPGRPALSRRRRIAVADNAAAENGTVVEEVHLDEHRRPYLVVRPVLSSEEKEAQRAAVERLSRPKPIYRRAGDPLTSPR</sequence>
<feature type="compositionally biased region" description="Polar residues" evidence="1">
    <location>
        <begin position="499"/>
        <end position="508"/>
    </location>
</feature>
<reference evidence="2 3" key="1">
    <citation type="submission" date="2024-02" db="EMBL/GenBank/DDBJ databases">
        <title>FIRST GENOME SEQUENCES OF Leishmania (Viannia) shawi, Leishmania (Viannia) lindenbergi AND Leishmania (Viannia) utingensis.</title>
        <authorList>
            <person name="Resadore F."/>
            <person name="Custodio M.G.F."/>
            <person name="Boite M.C."/>
            <person name="Cupolillo E."/>
            <person name="Ferreira G.E.M."/>
        </authorList>
    </citation>
    <scope>NUCLEOTIDE SEQUENCE [LARGE SCALE GENOMIC DNA]</scope>
    <source>
        <strain evidence="2 3">ITUB/BR/1977/M4964</strain>
    </source>
</reference>
<feature type="compositionally biased region" description="Low complexity" evidence="1">
    <location>
        <begin position="626"/>
        <end position="636"/>
    </location>
</feature>
<name>A0AAW3AFV9_9TRYP</name>
<evidence type="ECO:0000313" key="2">
    <source>
        <dbReference type="EMBL" id="KAL0505649.1"/>
    </source>
</evidence>
<feature type="region of interest" description="Disordered" evidence="1">
    <location>
        <begin position="162"/>
        <end position="244"/>
    </location>
</feature>
<feature type="compositionally biased region" description="Basic and acidic residues" evidence="1">
    <location>
        <begin position="645"/>
        <end position="654"/>
    </location>
</feature>
<feature type="compositionally biased region" description="Basic residues" evidence="1">
    <location>
        <begin position="873"/>
        <end position="882"/>
    </location>
</feature>
<feature type="region of interest" description="Disordered" evidence="1">
    <location>
        <begin position="1"/>
        <end position="111"/>
    </location>
</feature>
<feature type="compositionally biased region" description="Basic and acidic residues" evidence="1">
    <location>
        <begin position="721"/>
        <end position="739"/>
    </location>
</feature>
<feature type="compositionally biased region" description="Basic and acidic residues" evidence="1">
    <location>
        <begin position="1691"/>
        <end position="1705"/>
    </location>
</feature>
<feature type="compositionally biased region" description="Low complexity" evidence="1">
    <location>
        <begin position="480"/>
        <end position="498"/>
    </location>
</feature>
<evidence type="ECO:0000256" key="1">
    <source>
        <dbReference type="SAM" id="MobiDB-lite"/>
    </source>
</evidence>
<feature type="region of interest" description="Disordered" evidence="1">
    <location>
        <begin position="1691"/>
        <end position="1722"/>
    </location>
</feature>
<feature type="compositionally biased region" description="Low complexity" evidence="1">
    <location>
        <begin position="792"/>
        <end position="810"/>
    </location>
</feature>
<feature type="compositionally biased region" description="Low complexity" evidence="1">
    <location>
        <begin position="839"/>
        <end position="849"/>
    </location>
</feature>
<accession>A0AAW3AFV9</accession>
<feature type="compositionally biased region" description="Basic and acidic residues" evidence="1">
    <location>
        <begin position="858"/>
        <end position="872"/>
    </location>
</feature>
<feature type="compositionally biased region" description="Polar residues" evidence="1">
    <location>
        <begin position="1354"/>
        <end position="1373"/>
    </location>
</feature>
<feature type="compositionally biased region" description="Pro residues" evidence="1">
    <location>
        <begin position="21"/>
        <end position="36"/>
    </location>
</feature>
<dbReference type="EMBL" id="JBAMZL010000025">
    <property type="protein sequence ID" value="KAL0505649.1"/>
    <property type="molecule type" value="Genomic_DNA"/>
</dbReference>
<feature type="region of interest" description="Disordered" evidence="1">
    <location>
        <begin position="261"/>
        <end position="334"/>
    </location>
</feature>
<evidence type="ECO:0000313" key="3">
    <source>
        <dbReference type="Proteomes" id="UP001482455"/>
    </source>
</evidence>
<feature type="region of interest" description="Disordered" evidence="1">
    <location>
        <begin position="956"/>
        <end position="1002"/>
    </location>
</feature>
<feature type="compositionally biased region" description="Low complexity" evidence="1">
    <location>
        <begin position="426"/>
        <end position="451"/>
    </location>
</feature>
<feature type="compositionally biased region" description="Low complexity" evidence="1">
    <location>
        <begin position="673"/>
        <end position="686"/>
    </location>
</feature>
<comment type="caution">
    <text evidence="2">The sequence shown here is derived from an EMBL/GenBank/DDBJ whole genome shotgun (WGS) entry which is preliminary data.</text>
</comment>